<dbReference type="PROSITE" id="PS51421">
    <property type="entry name" value="RAS"/>
    <property type="match status" value="1"/>
</dbReference>
<dbReference type="GeneTree" id="ENSGT00940000160379"/>
<dbReference type="Pfam" id="PF00071">
    <property type="entry name" value="Ras"/>
    <property type="match status" value="1"/>
</dbReference>
<evidence type="ECO:0000256" key="2">
    <source>
        <dbReference type="ARBA" id="ARBA00023134"/>
    </source>
</evidence>
<feature type="region of interest" description="Disordered" evidence="4">
    <location>
        <begin position="130"/>
        <end position="317"/>
    </location>
</feature>
<dbReference type="OMA" id="MFATETI"/>
<evidence type="ECO:0000256" key="3">
    <source>
        <dbReference type="ARBA" id="ARBA00023288"/>
    </source>
</evidence>
<dbReference type="GO" id="GO:0003924">
    <property type="term" value="F:GTPase activity"/>
    <property type="evidence" value="ECO:0007669"/>
    <property type="project" value="InterPro"/>
</dbReference>
<feature type="compositionally biased region" description="Low complexity" evidence="4">
    <location>
        <begin position="634"/>
        <end position="644"/>
    </location>
</feature>
<dbReference type="InterPro" id="IPR027417">
    <property type="entry name" value="P-loop_NTPase"/>
</dbReference>
<feature type="compositionally biased region" description="Basic and acidic residues" evidence="4">
    <location>
        <begin position="198"/>
        <end position="210"/>
    </location>
</feature>
<dbReference type="GeneID" id="108231296"/>
<feature type="compositionally biased region" description="Basic and acidic residues" evidence="4">
    <location>
        <begin position="167"/>
        <end position="176"/>
    </location>
</feature>
<feature type="compositionally biased region" description="Polar residues" evidence="4">
    <location>
        <begin position="653"/>
        <end position="674"/>
    </location>
</feature>
<feature type="region of interest" description="Disordered" evidence="4">
    <location>
        <begin position="891"/>
        <end position="985"/>
    </location>
</feature>
<feature type="compositionally biased region" description="Polar residues" evidence="4">
    <location>
        <begin position="581"/>
        <end position="592"/>
    </location>
</feature>
<feature type="compositionally biased region" description="Basic and acidic residues" evidence="4">
    <location>
        <begin position="567"/>
        <end position="577"/>
    </location>
</feature>
<feature type="compositionally biased region" description="Basic and acidic residues" evidence="4">
    <location>
        <begin position="440"/>
        <end position="467"/>
    </location>
</feature>
<dbReference type="InterPro" id="IPR001806">
    <property type="entry name" value="Small_GTPase"/>
</dbReference>
<evidence type="ECO:0000313" key="5">
    <source>
        <dbReference type="Ensembl" id="ENSKMAP00000010440.1"/>
    </source>
</evidence>
<feature type="region of interest" description="Disordered" evidence="4">
    <location>
        <begin position="553"/>
        <end position="843"/>
    </location>
</feature>
<dbReference type="SMART" id="SM00173">
    <property type="entry name" value="RAS"/>
    <property type="match status" value="1"/>
</dbReference>
<reference evidence="5" key="2">
    <citation type="submission" date="2025-09" db="UniProtKB">
        <authorList>
            <consortium name="Ensembl"/>
        </authorList>
    </citation>
    <scope>IDENTIFICATION</scope>
</reference>
<feature type="compositionally biased region" description="Polar residues" evidence="4">
    <location>
        <begin position="64"/>
        <end position="77"/>
    </location>
</feature>
<feature type="compositionally biased region" description="Low complexity" evidence="4">
    <location>
        <begin position="948"/>
        <end position="960"/>
    </location>
</feature>
<feature type="compositionally biased region" description="Basic residues" evidence="4">
    <location>
        <begin position="912"/>
        <end position="927"/>
    </location>
</feature>
<feature type="compositionally biased region" description="Basic and acidic residues" evidence="4">
    <location>
        <begin position="776"/>
        <end position="786"/>
    </location>
</feature>
<keyword evidence="3" id="KW-0449">Lipoprotein</keyword>
<proteinExistence type="predicted"/>
<feature type="compositionally biased region" description="Basic and acidic residues" evidence="4">
    <location>
        <begin position="491"/>
        <end position="505"/>
    </location>
</feature>
<dbReference type="PANTHER" id="PTHR47977">
    <property type="entry name" value="RAS-RELATED PROTEIN RAB"/>
    <property type="match status" value="1"/>
</dbReference>
<feature type="compositionally biased region" description="Basic residues" evidence="4">
    <location>
        <begin position="391"/>
        <end position="403"/>
    </location>
</feature>
<keyword evidence="2" id="KW-0342">GTP-binding</keyword>
<dbReference type="NCBIfam" id="TIGR00231">
    <property type="entry name" value="small_GTP"/>
    <property type="match status" value="1"/>
</dbReference>
<evidence type="ECO:0000256" key="1">
    <source>
        <dbReference type="ARBA" id="ARBA00022741"/>
    </source>
</evidence>
<dbReference type="InterPro" id="IPR050227">
    <property type="entry name" value="Rab"/>
</dbReference>
<dbReference type="Proteomes" id="UP000264800">
    <property type="component" value="Unplaced"/>
</dbReference>
<protein>
    <submittedName>
        <fullName evidence="5">Muscle M-line assembly protein unc-89-like</fullName>
    </submittedName>
</protein>
<dbReference type="PROSITE" id="PS51419">
    <property type="entry name" value="RAB"/>
    <property type="match status" value="1"/>
</dbReference>
<dbReference type="GO" id="GO:0005525">
    <property type="term" value="F:GTP binding"/>
    <property type="evidence" value="ECO:0007669"/>
    <property type="project" value="UniProtKB-KW"/>
</dbReference>
<dbReference type="RefSeq" id="XP_024859973.1">
    <property type="nucleotide sequence ID" value="XM_025004205.2"/>
</dbReference>
<dbReference type="Ensembl" id="ENSKMAT00000010602.1">
    <property type="protein sequence ID" value="ENSKMAP00000010440.1"/>
    <property type="gene ID" value="ENSKMAG00000007843.1"/>
</dbReference>
<dbReference type="SMART" id="SM00174">
    <property type="entry name" value="RHO"/>
    <property type="match status" value="1"/>
</dbReference>
<feature type="compositionally biased region" description="Polar residues" evidence="4">
    <location>
        <begin position="477"/>
        <end position="488"/>
    </location>
</feature>
<dbReference type="InterPro" id="IPR005225">
    <property type="entry name" value="Small_GTP-bd"/>
</dbReference>
<dbReference type="SMART" id="SM00175">
    <property type="entry name" value="RAB"/>
    <property type="match status" value="1"/>
</dbReference>
<dbReference type="PROSITE" id="PS51420">
    <property type="entry name" value="RHO"/>
    <property type="match status" value="1"/>
</dbReference>
<feature type="compositionally biased region" description="Basic residues" evidence="4">
    <location>
        <begin position="681"/>
        <end position="690"/>
    </location>
</feature>
<dbReference type="AlphaFoldDB" id="A0A3Q3A3Q1"/>
<feature type="compositionally biased region" description="Polar residues" evidence="4">
    <location>
        <begin position="187"/>
        <end position="197"/>
    </location>
</feature>
<dbReference type="FunFam" id="3.40.50.300:FF:001129">
    <property type="entry name" value="ras-related protein Rab-44 isoform X2"/>
    <property type="match status" value="1"/>
</dbReference>
<feature type="compositionally biased region" description="Basic and acidic residues" evidence="4">
    <location>
        <begin position="272"/>
        <end position="285"/>
    </location>
</feature>
<feature type="compositionally biased region" description="Basic and acidic residues" evidence="4">
    <location>
        <begin position="404"/>
        <end position="421"/>
    </location>
</feature>
<feature type="compositionally biased region" description="Basic residues" evidence="4">
    <location>
        <begin position="26"/>
        <end position="41"/>
    </location>
</feature>
<feature type="compositionally biased region" description="Basic and acidic residues" evidence="4">
    <location>
        <begin position="222"/>
        <end position="237"/>
    </location>
</feature>
<reference evidence="5" key="1">
    <citation type="submission" date="2025-08" db="UniProtKB">
        <authorList>
            <consortium name="Ensembl"/>
        </authorList>
    </citation>
    <scope>IDENTIFICATION</scope>
</reference>
<dbReference type="Gene3D" id="3.40.50.300">
    <property type="entry name" value="P-loop containing nucleotide triphosphate hydrolases"/>
    <property type="match status" value="1"/>
</dbReference>
<feature type="compositionally biased region" description="Basic and acidic residues" evidence="4">
    <location>
        <begin position="698"/>
        <end position="711"/>
    </location>
</feature>
<accession>A0A3Q3A3Q1</accession>
<feature type="compositionally biased region" description="Polar residues" evidence="4">
    <location>
        <begin position="811"/>
        <end position="821"/>
    </location>
</feature>
<feature type="compositionally biased region" description="Basic and acidic residues" evidence="4">
    <location>
        <begin position="246"/>
        <end position="262"/>
    </location>
</feature>
<organism evidence="5 6">
    <name type="scientific">Kryptolebias marmoratus</name>
    <name type="common">Mangrove killifish</name>
    <name type="synonym">Rivulus marmoratus</name>
    <dbReference type="NCBI Taxonomy" id="37003"/>
    <lineage>
        <taxon>Eukaryota</taxon>
        <taxon>Metazoa</taxon>
        <taxon>Chordata</taxon>
        <taxon>Craniata</taxon>
        <taxon>Vertebrata</taxon>
        <taxon>Euteleostomi</taxon>
        <taxon>Actinopterygii</taxon>
        <taxon>Neopterygii</taxon>
        <taxon>Teleostei</taxon>
        <taxon>Neoteleostei</taxon>
        <taxon>Acanthomorphata</taxon>
        <taxon>Ovalentaria</taxon>
        <taxon>Atherinomorphae</taxon>
        <taxon>Cyprinodontiformes</taxon>
        <taxon>Rivulidae</taxon>
        <taxon>Kryptolebias</taxon>
    </lineage>
</organism>
<keyword evidence="6" id="KW-1185">Reference proteome</keyword>
<keyword evidence="1" id="KW-0547">Nucleotide-binding</keyword>
<name>A0A3Q3A3Q1_KRYMA</name>
<feature type="region of interest" description="Disordered" evidence="4">
    <location>
        <begin position="368"/>
        <end position="505"/>
    </location>
</feature>
<feature type="compositionally biased region" description="Polar residues" evidence="4">
    <location>
        <begin position="293"/>
        <end position="304"/>
    </location>
</feature>
<dbReference type="STRING" id="37003.ENSKMAP00000010440"/>
<dbReference type="CTD" id="401258"/>
<evidence type="ECO:0000313" key="6">
    <source>
        <dbReference type="Proteomes" id="UP000264800"/>
    </source>
</evidence>
<evidence type="ECO:0000256" key="4">
    <source>
        <dbReference type="SAM" id="MobiDB-lite"/>
    </source>
</evidence>
<dbReference type="SUPFAM" id="SSF52540">
    <property type="entry name" value="P-loop containing nucleoside triphosphate hydrolases"/>
    <property type="match status" value="1"/>
</dbReference>
<dbReference type="PRINTS" id="PR00449">
    <property type="entry name" value="RASTRNSFRMNG"/>
</dbReference>
<feature type="compositionally biased region" description="Basic and acidic residues" evidence="4">
    <location>
        <begin position="755"/>
        <end position="769"/>
    </location>
</feature>
<feature type="region of interest" description="Disordered" evidence="4">
    <location>
        <begin position="1198"/>
        <end position="1217"/>
    </location>
</feature>
<feature type="compositionally biased region" description="Basic and acidic residues" evidence="4">
    <location>
        <begin position="718"/>
        <end position="730"/>
    </location>
</feature>
<dbReference type="SMART" id="SM00176">
    <property type="entry name" value="RAN"/>
    <property type="match status" value="1"/>
</dbReference>
<sequence>MCLIWVPQNDSLSVHERTSMDFHNSGSRRKLGSSRRNKGRQTVKDSVTETNKNPIQEDEEKASSTKLSETALTVESTGQKEENIDAGAFGWTSELTSVGVLSTSNADEMVVDKSLIPDGDLSSIFSMIDTRSRQTDESTEPPVQDRSVEENVLVSEPEVRPVTAEINTDKSISREETDPEDQVEKASPNSNITQSPQHTEDGVEKVHEQEADQTEGVFHIYDTAEKESDHAAEKTEIMTRNVFDSTKSKEKDEETETLRRLSDSGLSATPERSTENSSYKDHAEVEYSVEQEAYSSPQDNLPTNEEQDESTKTSTAIETLHSEDIAIKDHEEQINPEQMQEMHQIDFISLTQSKSTVQTLQPDANVALESDSQDNYEGNKDETHSGLKTAGIRRKLGSSRRIKAKQDAKFTEANQEHKEEGVENSENNEATQMFATETIQQRESDDLKSAEKLETISSTEEKKAEKQQEEDEDLDNRTVSTSDNIPSSDQEDYHESVKDTKEKRVKLVHDPDISIQLPGYDTDKKGFLMQSTEASVSKDDSDMESVLYHDDTVIPEPGSVSVPDQDEATHHQNREAETPEQEVQLQQTSKATETVVCVPSKDRSTEVASSVNVQDPELSEAGEKRICADQEVNASPESISASEEPPVDASYISGISTTMDAGNSQQETTSSDFSDSLEVKSKHKRRKFGSSRRTPVNKKQEGEAHSADVTKTESSTEDGMRGVEKMKVVEEFPSTAEGVESENVQPLHGALVQREAAEARTAESDEHRLVQATAEQKPESTSERIHSPTVEVKSASPDFSSTNRRREMGSTHKNLGSQSKTENLDQEELEIGATKSETTRGGISSENVWEVKEANLQVQAEYKVSSFDQRKEKVFETVAVSHIDKALIKPLAEQTPEEDPVSLSHNDSASGGRRKKFGSNRKTRSQQRNKDQNECEVGLIEAQNENDAGGIPEEGAPGAAVLRTDKSPDLDNIPEDDGNGDKASASISIPETKLFSKSVRETTSRTLYPDEIPFGQGRERQLFFGTDRSNCYNVVLVGESSVGKSSFMKRAQTGKFAVDIPASIALDSCKWTVLVDGKPVVLQLWDTAGQERFHSITRHVFHKAQAFLLMYDITSSQSFSAVSYWANSIQESAAENVTVLLLGNKSDHAERQVKTEQGDILAKEYSFGFMECSAATGKNVVEALETVARMLSRSSDSREEATVLHRQQAQTSQSRCC</sequence>
<dbReference type="CDD" id="cd00154">
    <property type="entry name" value="Rab"/>
    <property type="match status" value="1"/>
</dbReference>
<feature type="compositionally biased region" description="Polar residues" evidence="4">
    <location>
        <begin position="424"/>
        <end position="439"/>
    </location>
</feature>
<feature type="region of interest" description="Disordered" evidence="4">
    <location>
        <begin position="17"/>
        <end position="78"/>
    </location>
</feature>
<feature type="compositionally biased region" description="Polar residues" evidence="4">
    <location>
        <begin position="1205"/>
        <end position="1217"/>
    </location>
</feature>